<dbReference type="RefSeq" id="WP_242944320.1">
    <property type="nucleotide sequence ID" value="NZ_FQXP01000005.1"/>
</dbReference>
<evidence type="ECO:0000259" key="4">
    <source>
        <dbReference type="PROSITE" id="PS50949"/>
    </source>
</evidence>
<keyword evidence="3" id="KW-0804">Transcription</keyword>
<gene>
    <name evidence="5" type="ORF">SAMN02745196_01634</name>
</gene>
<dbReference type="InterPro" id="IPR000524">
    <property type="entry name" value="Tscrpt_reg_HTH_GntR"/>
</dbReference>
<sequence>MEEIKINIVLDKKNGIPLYLQVKKQIMDQIQKGDIKIGSKMPTERELASNLNVSRNTVSSAYKELEQQGIIKSYQGKGTFVEEEARIWKHNDLKDKLSKFIDLALEEAIEAGIETEEFLELVHERVDKKRILMDKLVAVYAECNIEQAKMFSKELSKRCNMNVIPLTIADFKEMKPKTLEILNSSQVIITTFNHVNEITELTKGFEKEVLGVAINPDLGTIVKIARYPSTTKFGFVCISVEFMYKIKGALKNSGLDEIDVEYSNSYDEKELKKFIASKDVIVVSPGRHKDVDIVNKNLDEQKELIEFLYTLDDGSVKALKSKMIEALTW</sequence>
<dbReference type="Gene3D" id="1.10.10.10">
    <property type="entry name" value="Winged helix-like DNA-binding domain superfamily/Winged helix DNA-binding domain"/>
    <property type="match status" value="1"/>
</dbReference>
<evidence type="ECO:0000313" key="5">
    <source>
        <dbReference type="EMBL" id="SHH84171.1"/>
    </source>
</evidence>
<keyword evidence="2 5" id="KW-0238">DNA-binding</keyword>
<evidence type="ECO:0000313" key="6">
    <source>
        <dbReference type="Proteomes" id="UP000184526"/>
    </source>
</evidence>
<dbReference type="InterPro" id="IPR036390">
    <property type="entry name" value="WH_DNA-bd_sf"/>
</dbReference>
<name>A0A1M5W9N2_9CLOT</name>
<keyword evidence="6" id="KW-1185">Reference proteome</keyword>
<dbReference type="Pfam" id="PF00392">
    <property type="entry name" value="GntR"/>
    <property type="match status" value="1"/>
</dbReference>
<dbReference type="CDD" id="cd07377">
    <property type="entry name" value="WHTH_GntR"/>
    <property type="match status" value="1"/>
</dbReference>
<accession>A0A1M5W9N2</accession>
<dbReference type="STRING" id="1121306.SAMN02745196_01634"/>
<dbReference type="InterPro" id="IPR036388">
    <property type="entry name" value="WH-like_DNA-bd_sf"/>
</dbReference>
<evidence type="ECO:0000256" key="1">
    <source>
        <dbReference type="ARBA" id="ARBA00023015"/>
    </source>
</evidence>
<dbReference type="Proteomes" id="UP000184526">
    <property type="component" value="Unassembled WGS sequence"/>
</dbReference>
<proteinExistence type="predicted"/>
<dbReference type="SMART" id="SM00345">
    <property type="entry name" value="HTH_GNTR"/>
    <property type="match status" value="1"/>
</dbReference>
<dbReference type="GO" id="GO:0003677">
    <property type="term" value="F:DNA binding"/>
    <property type="evidence" value="ECO:0007669"/>
    <property type="project" value="UniProtKB-KW"/>
</dbReference>
<dbReference type="PROSITE" id="PS50949">
    <property type="entry name" value="HTH_GNTR"/>
    <property type="match status" value="1"/>
</dbReference>
<dbReference type="PRINTS" id="PR00035">
    <property type="entry name" value="HTHGNTR"/>
</dbReference>
<dbReference type="PANTHER" id="PTHR38445:SF9">
    <property type="entry name" value="HTH-TYPE TRANSCRIPTIONAL REPRESSOR YTRA"/>
    <property type="match status" value="1"/>
</dbReference>
<dbReference type="SUPFAM" id="SSF46785">
    <property type="entry name" value="Winged helix' DNA-binding domain"/>
    <property type="match status" value="1"/>
</dbReference>
<dbReference type="GO" id="GO:0003700">
    <property type="term" value="F:DNA-binding transcription factor activity"/>
    <property type="evidence" value="ECO:0007669"/>
    <property type="project" value="InterPro"/>
</dbReference>
<feature type="domain" description="HTH gntR-type" evidence="4">
    <location>
        <begin position="16"/>
        <end position="84"/>
    </location>
</feature>
<reference evidence="5 6" key="1">
    <citation type="submission" date="2016-11" db="EMBL/GenBank/DDBJ databases">
        <authorList>
            <person name="Jaros S."/>
            <person name="Januszkiewicz K."/>
            <person name="Wedrychowicz H."/>
        </authorList>
    </citation>
    <scope>NUCLEOTIDE SEQUENCE [LARGE SCALE GENOMIC DNA]</scope>
    <source>
        <strain evidence="5 6">DSM 3089</strain>
    </source>
</reference>
<protein>
    <submittedName>
        <fullName evidence="5">DNA-binding transcriptional regulator YhcF, GntR family</fullName>
    </submittedName>
</protein>
<evidence type="ECO:0000256" key="3">
    <source>
        <dbReference type="ARBA" id="ARBA00023163"/>
    </source>
</evidence>
<dbReference type="EMBL" id="FQXP01000005">
    <property type="protein sequence ID" value="SHH84171.1"/>
    <property type="molecule type" value="Genomic_DNA"/>
</dbReference>
<dbReference type="PANTHER" id="PTHR38445">
    <property type="entry name" value="HTH-TYPE TRANSCRIPTIONAL REPRESSOR YTRA"/>
    <property type="match status" value="1"/>
</dbReference>
<dbReference type="AlphaFoldDB" id="A0A1M5W9N2"/>
<evidence type="ECO:0000256" key="2">
    <source>
        <dbReference type="ARBA" id="ARBA00023125"/>
    </source>
</evidence>
<keyword evidence="1" id="KW-0805">Transcription regulation</keyword>
<organism evidence="5 6">
    <name type="scientific">Clostridium collagenovorans DSM 3089</name>
    <dbReference type="NCBI Taxonomy" id="1121306"/>
    <lineage>
        <taxon>Bacteria</taxon>
        <taxon>Bacillati</taxon>
        <taxon>Bacillota</taxon>
        <taxon>Clostridia</taxon>
        <taxon>Eubacteriales</taxon>
        <taxon>Clostridiaceae</taxon>
        <taxon>Clostridium</taxon>
    </lineage>
</organism>
<dbReference type="FunFam" id="1.10.10.10:FF:000079">
    <property type="entry name" value="GntR family transcriptional regulator"/>
    <property type="match status" value="1"/>
</dbReference>